<evidence type="ECO:0000256" key="1">
    <source>
        <dbReference type="SAM" id="MobiDB-lite"/>
    </source>
</evidence>
<dbReference type="NCBIfam" id="TIGR01484">
    <property type="entry name" value="HAD-SF-IIB"/>
    <property type="match status" value="1"/>
</dbReference>
<dbReference type="PANTHER" id="PTHR10000">
    <property type="entry name" value="PHOSPHOSERINE PHOSPHATASE"/>
    <property type="match status" value="1"/>
</dbReference>
<dbReference type="InterPro" id="IPR036412">
    <property type="entry name" value="HAD-like_sf"/>
</dbReference>
<dbReference type="AlphaFoldDB" id="A0A4V2J4Q2"/>
<accession>A0A4V2J4Q2</accession>
<comment type="caution">
    <text evidence="2">The sequence shown here is derived from an EMBL/GenBank/DDBJ whole genome shotgun (WGS) entry which is preliminary data.</text>
</comment>
<dbReference type="GO" id="GO:0000287">
    <property type="term" value="F:magnesium ion binding"/>
    <property type="evidence" value="ECO:0007669"/>
    <property type="project" value="TreeGrafter"/>
</dbReference>
<dbReference type="EMBL" id="SIRE01000004">
    <property type="protein sequence ID" value="TBL80692.1"/>
    <property type="molecule type" value="Genomic_DNA"/>
</dbReference>
<dbReference type="InterPro" id="IPR006379">
    <property type="entry name" value="HAD-SF_hydro_IIB"/>
</dbReference>
<keyword evidence="2" id="KW-0378">Hydrolase</keyword>
<reference evidence="2 3" key="1">
    <citation type="submission" date="2019-02" db="EMBL/GenBank/DDBJ databases">
        <title>Paenibacillus sp. nov., isolated from surface-sterilized tissue of Thalictrum simplex L.</title>
        <authorList>
            <person name="Tuo L."/>
        </authorList>
    </citation>
    <scope>NUCLEOTIDE SEQUENCE [LARGE SCALE GENOMIC DNA]</scope>
    <source>
        <strain evidence="2 3">N2SHLJ1</strain>
    </source>
</reference>
<gene>
    <name evidence="2" type="ORF">EYB31_05550</name>
</gene>
<dbReference type="GO" id="GO:0016791">
    <property type="term" value="F:phosphatase activity"/>
    <property type="evidence" value="ECO:0007669"/>
    <property type="project" value="TreeGrafter"/>
</dbReference>
<dbReference type="SUPFAM" id="SSF56784">
    <property type="entry name" value="HAD-like"/>
    <property type="match status" value="1"/>
</dbReference>
<dbReference type="Gene3D" id="3.30.1240.10">
    <property type="match status" value="1"/>
</dbReference>
<dbReference type="PANTHER" id="PTHR10000:SF8">
    <property type="entry name" value="HAD SUPERFAMILY HYDROLASE-LIKE, TYPE 3"/>
    <property type="match status" value="1"/>
</dbReference>
<dbReference type="Pfam" id="PF08282">
    <property type="entry name" value="Hydrolase_3"/>
    <property type="match status" value="1"/>
</dbReference>
<dbReference type="NCBIfam" id="TIGR00099">
    <property type="entry name" value="Cof-subfamily"/>
    <property type="match status" value="1"/>
</dbReference>
<feature type="region of interest" description="Disordered" evidence="1">
    <location>
        <begin position="1"/>
        <end position="40"/>
    </location>
</feature>
<dbReference type="InterPro" id="IPR000150">
    <property type="entry name" value="Cof"/>
</dbReference>
<dbReference type="Gene3D" id="3.40.50.1000">
    <property type="entry name" value="HAD superfamily/HAD-like"/>
    <property type="match status" value="1"/>
</dbReference>
<dbReference type="InterPro" id="IPR023214">
    <property type="entry name" value="HAD_sf"/>
</dbReference>
<evidence type="ECO:0000313" key="2">
    <source>
        <dbReference type="EMBL" id="TBL80692.1"/>
    </source>
</evidence>
<keyword evidence="3" id="KW-1185">Reference proteome</keyword>
<protein>
    <submittedName>
        <fullName evidence="2">Cof-type HAD-IIB family hydrolase</fullName>
    </submittedName>
</protein>
<dbReference type="OrthoDB" id="9781413at2"/>
<sequence>MNNNRLHREERFKDETAAGSATAHTDQAGRSGASREMTSASPVKAVSIDLDGTLFRSDKSISPRSRRALQRCLEEGIELIVATARPPRSIAILCPELPGMAHMVYYNGGLSVNKYTGEQERLSIDGALLKEVYDYIQTQEPASFFTAEKDNELFATRPLTPEESALFGMPPGVEQPLPLDIETFGRTGAVKILLPAFGSFDSFAETFGSRLNIIRTDGGTLVQLMHKMACKSTAVARLLNGMGISVRECMAFGDDYNDLALFRLVGYPVAMGNAVEDLKHAARRVTENNDNDGVAVVLEKLTMNSGADGERLLG</sequence>
<evidence type="ECO:0000313" key="3">
    <source>
        <dbReference type="Proteomes" id="UP000293142"/>
    </source>
</evidence>
<feature type="compositionally biased region" description="Basic and acidic residues" evidence="1">
    <location>
        <begin position="1"/>
        <end position="16"/>
    </location>
</feature>
<organism evidence="2 3">
    <name type="scientific">Paenibacillus thalictri</name>
    <dbReference type="NCBI Taxonomy" id="2527873"/>
    <lineage>
        <taxon>Bacteria</taxon>
        <taxon>Bacillati</taxon>
        <taxon>Bacillota</taxon>
        <taxon>Bacilli</taxon>
        <taxon>Bacillales</taxon>
        <taxon>Paenibacillaceae</taxon>
        <taxon>Paenibacillus</taxon>
    </lineage>
</organism>
<dbReference type="RefSeq" id="WP_131012293.1">
    <property type="nucleotide sequence ID" value="NZ_SIRE01000004.1"/>
</dbReference>
<dbReference type="Proteomes" id="UP000293142">
    <property type="component" value="Unassembled WGS sequence"/>
</dbReference>
<dbReference type="GO" id="GO:0005829">
    <property type="term" value="C:cytosol"/>
    <property type="evidence" value="ECO:0007669"/>
    <property type="project" value="TreeGrafter"/>
</dbReference>
<proteinExistence type="predicted"/>
<name>A0A4V2J4Q2_9BACL</name>